<dbReference type="OrthoDB" id="5106185at2759"/>
<protein>
    <submittedName>
        <fullName evidence="2">Uncharacterized protein</fullName>
    </submittedName>
</protein>
<reference evidence="2" key="1">
    <citation type="journal article" date="2021" name="Nat. Commun.">
        <title>Genetic determinants of endophytism in the Arabidopsis root mycobiome.</title>
        <authorList>
            <person name="Mesny F."/>
            <person name="Miyauchi S."/>
            <person name="Thiergart T."/>
            <person name="Pickel B."/>
            <person name="Atanasova L."/>
            <person name="Karlsson M."/>
            <person name="Huettel B."/>
            <person name="Barry K.W."/>
            <person name="Haridas S."/>
            <person name="Chen C."/>
            <person name="Bauer D."/>
            <person name="Andreopoulos W."/>
            <person name="Pangilinan J."/>
            <person name="LaButti K."/>
            <person name="Riley R."/>
            <person name="Lipzen A."/>
            <person name="Clum A."/>
            <person name="Drula E."/>
            <person name="Henrissat B."/>
            <person name="Kohler A."/>
            <person name="Grigoriev I.V."/>
            <person name="Martin F.M."/>
            <person name="Hacquard S."/>
        </authorList>
    </citation>
    <scope>NUCLEOTIDE SEQUENCE</scope>
    <source>
        <strain evidence="2">FSSC 5 MPI-SDFR-AT-0091</strain>
    </source>
</reference>
<dbReference type="AlphaFoldDB" id="A0A9P9JUP9"/>
<accession>A0A9P9JUP9</accession>
<feature type="region of interest" description="Disordered" evidence="1">
    <location>
        <begin position="93"/>
        <end position="129"/>
    </location>
</feature>
<gene>
    <name evidence="2" type="ORF">B0J15DRAFT_473318</name>
</gene>
<evidence type="ECO:0000313" key="2">
    <source>
        <dbReference type="EMBL" id="KAH7228386.1"/>
    </source>
</evidence>
<evidence type="ECO:0000313" key="3">
    <source>
        <dbReference type="Proteomes" id="UP000736672"/>
    </source>
</evidence>
<name>A0A9P9JUP9_FUSSL</name>
<keyword evidence="3" id="KW-1185">Reference proteome</keyword>
<sequence>MSTLAALRWSDKKAFLVIYGRQEDGAKYKWDLNFNKSCRGNKCVVPIEKIPGYPHLCHKKIWIGLDDNQCKNYGHGGYGGDYGHDYDKRGEKKDYDDGKKGGDHGDDGKNYGDDGMKGSDYYDHGGKKG</sequence>
<organism evidence="2 3">
    <name type="scientific">Fusarium solani</name>
    <name type="common">Filamentous fungus</name>
    <dbReference type="NCBI Taxonomy" id="169388"/>
    <lineage>
        <taxon>Eukaryota</taxon>
        <taxon>Fungi</taxon>
        <taxon>Dikarya</taxon>
        <taxon>Ascomycota</taxon>
        <taxon>Pezizomycotina</taxon>
        <taxon>Sordariomycetes</taxon>
        <taxon>Hypocreomycetidae</taxon>
        <taxon>Hypocreales</taxon>
        <taxon>Nectriaceae</taxon>
        <taxon>Fusarium</taxon>
        <taxon>Fusarium solani species complex</taxon>
    </lineage>
</organism>
<dbReference type="Proteomes" id="UP000736672">
    <property type="component" value="Unassembled WGS sequence"/>
</dbReference>
<evidence type="ECO:0000256" key="1">
    <source>
        <dbReference type="SAM" id="MobiDB-lite"/>
    </source>
</evidence>
<proteinExistence type="predicted"/>
<dbReference type="EMBL" id="JAGTJS010000045">
    <property type="protein sequence ID" value="KAH7228386.1"/>
    <property type="molecule type" value="Genomic_DNA"/>
</dbReference>
<comment type="caution">
    <text evidence="2">The sequence shown here is derived from an EMBL/GenBank/DDBJ whole genome shotgun (WGS) entry which is preliminary data.</text>
</comment>